<dbReference type="InterPro" id="IPR043502">
    <property type="entry name" value="DNA/RNA_pol_sf"/>
</dbReference>
<evidence type="ECO:0000313" key="2">
    <source>
        <dbReference type="EMBL" id="TWW59305.1"/>
    </source>
</evidence>
<dbReference type="Proteomes" id="UP000324091">
    <property type="component" value="Chromosome 6"/>
</dbReference>
<organism evidence="2 3">
    <name type="scientific">Takifugu flavidus</name>
    <name type="common">sansaifugu</name>
    <dbReference type="NCBI Taxonomy" id="433684"/>
    <lineage>
        <taxon>Eukaryota</taxon>
        <taxon>Metazoa</taxon>
        <taxon>Chordata</taxon>
        <taxon>Craniata</taxon>
        <taxon>Vertebrata</taxon>
        <taxon>Euteleostomi</taxon>
        <taxon>Actinopterygii</taxon>
        <taxon>Neopterygii</taxon>
        <taxon>Teleostei</taxon>
        <taxon>Neoteleostei</taxon>
        <taxon>Acanthomorphata</taxon>
        <taxon>Eupercaria</taxon>
        <taxon>Tetraodontiformes</taxon>
        <taxon>Tetradontoidea</taxon>
        <taxon>Tetraodontidae</taxon>
        <taxon>Takifugu</taxon>
    </lineage>
</organism>
<name>A0A5C6MWP9_9TELE</name>
<keyword evidence="2" id="KW-0808">Transferase</keyword>
<protein>
    <submittedName>
        <fullName evidence="2">Putative RNA-directed DNA polymerase from transposon BS</fullName>
    </submittedName>
</protein>
<evidence type="ECO:0000313" key="3">
    <source>
        <dbReference type="Proteomes" id="UP000324091"/>
    </source>
</evidence>
<reference evidence="2 3" key="1">
    <citation type="submission" date="2019-04" db="EMBL/GenBank/DDBJ databases">
        <title>Chromosome genome assembly for Takifugu flavidus.</title>
        <authorList>
            <person name="Xiao S."/>
        </authorList>
    </citation>
    <scope>NUCLEOTIDE SEQUENCE [LARGE SCALE GENOMIC DNA]</scope>
    <source>
        <strain evidence="2">HTHZ2018</strain>
        <tissue evidence="2">Muscle</tissue>
    </source>
</reference>
<dbReference type="PANTHER" id="PTHR47510:SF3">
    <property type="entry name" value="ENDO_EXONUCLEASE_PHOSPHATASE DOMAIN-CONTAINING PROTEIN"/>
    <property type="match status" value="1"/>
</dbReference>
<accession>A0A5C6MWP9</accession>
<dbReference type="SUPFAM" id="SSF56219">
    <property type="entry name" value="DNase I-like"/>
    <property type="match status" value="1"/>
</dbReference>
<keyword evidence="2" id="KW-0695">RNA-directed DNA polymerase</keyword>
<keyword evidence="3" id="KW-1185">Reference proteome</keyword>
<dbReference type="Pfam" id="PF00078">
    <property type="entry name" value="RVT_1"/>
    <property type="match status" value="1"/>
</dbReference>
<dbReference type="GO" id="GO:0008168">
    <property type="term" value="F:methyltransferase activity"/>
    <property type="evidence" value="ECO:0007669"/>
    <property type="project" value="InterPro"/>
</dbReference>
<gene>
    <name evidence="2" type="ORF">D4764_06G0008350</name>
</gene>
<dbReference type="GO" id="GO:0016706">
    <property type="term" value="F:2-oxoglutarate-dependent dioxygenase activity"/>
    <property type="evidence" value="ECO:0007669"/>
    <property type="project" value="InterPro"/>
</dbReference>
<dbReference type="SUPFAM" id="SSF56672">
    <property type="entry name" value="DNA/RNA polymerases"/>
    <property type="match status" value="1"/>
</dbReference>
<evidence type="ECO:0000259" key="1">
    <source>
        <dbReference type="PROSITE" id="PS50878"/>
    </source>
</evidence>
<dbReference type="InterPro" id="IPR015095">
    <property type="entry name" value="AlkB_hom8_N"/>
</dbReference>
<dbReference type="GO" id="GO:0003964">
    <property type="term" value="F:RNA-directed DNA polymerase activity"/>
    <property type="evidence" value="ECO:0007669"/>
    <property type="project" value="UniProtKB-KW"/>
</dbReference>
<feature type="domain" description="Reverse transcriptase" evidence="1">
    <location>
        <begin position="738"/>
        <end position="1004"/>
    </location>
</feature>
<comment type="caution">
    <text evidence="2">The sequence shown here is derived from an EMBL/GenBank/DDBJ whole genome shotgun (WGS) entry which is preliminary data.</text>
</comment>
<dbReference type="AlphaFoldDB" id="A0A5C6MWP9"/>
<dbReference type="PANTHER" id="PTHR47510">
    <property type="entry name" value="REVERSE TRANSCRIPTASE DOMAIN-CONTAINING PROTEIN"/>
    <property type="match status" value="1"/>
</dbReference>
<dbReference type="EMBL" id="RHFK02000019">
    <property type="protein sequence ID" value="TWW59305.1"/>
    <property type="molecule type" value="Genomic_DNA"/>
</dbReference>
<dbReference type="CDD" id="cd01650">
    <property type="entry name" value="RT_nLTR_like"/>
    <property type="match status" value="1"/>
</dbReference>
<dbReference type="Gene3D" id="3.60.10.10">
    <property type="entry name" value="Endonuclease/exonuclease/phosphatase"/>
    <property type="match status" value="1"/>
</dbReference>
<keyword evidence="2" id="KW-0548">Nucleotidyltransferase</keyword>
<dbReference type="Pfam" id="PF09004">
    <property type="entry name" value="ALKBH8_N"/>
    <property type="match status" value="1"/>
</dbReference>
<dbReference type="InterPro" id="IPR036691">
    <property type="entry name" value="Endo/exonu/phosph_ase_sf"/>
</dbReference>
<dbReference type="PROSITE" id="PS50878">
    <property type="entry name" value="RT_POL"/>
    <property type="match status" value="1"/>
</dbReference>
<dbReference type="InterPro" id="IPR000477">
    <property type="entry name" value="RT_dom"/>
</dbReference>
<sequence>MAKLTKSHSVSDLHIPSSLSGEDFMSFFNDKVLAIREKANQAIPTTGPSPDVLTVGTYRFSNEPLNSFSPIYFSEASLLIQKSKTTTCLLDPIPTHLLKDVLPLIGSSILDQINGSLVTGYVPRSYKVAVIEPLLKKTLLDPDVLANYRPISNLPFISKVLEKVVVTQLLQHLQRNSLFEMFYAAFDTVDHNILLQRLEPVIGIKGTALDWLRSYLSDRYQFAHVHGVPSSFRNIIRQHGINLHRYADDTQLYLSMKPEETEKLVKVQTCLKDIKSWMSSNFLLLNSGKTEVMVFGPEPFSDRLDHMITLDGCPNNSLRSLQLIQNAAARVLTAPSYLEELVIPYQSNRPLRSQNAGLLVVPRVSRSRMGDRAFSYKAPLLWNQLESASRTCPVQFASFILASVYISPDADVREAQRTLADCIQQVERTYPDALVIVLGDFNQSNLSYELPRYKQFIKCPTRAENTLDHCYTTVKDTYRAIPRAALGLSDHVMVHLIPTYRQKLKLIKPSVSTTKRWTSEAVEELRTCLDTTDWDMFKGATHDLDEYMDTVTLYIHFCEERILPTRTRVSYSNDKPWFTPKLRQIRKEKEAALKSGDKDCYREAKYRFSKELRRAKSVYSENLQQQFTANDSASVWRGLRQITNYRPQASKGQDDKALCQSLSLHYARFDTSSAMPNTSPPPIPPSSPPPFTISEQDVRRQFARLNPRKAPGPDGVSPSTLRHCAEELTPVFTDIFNSSLESCQVPACLKTSTIVPVPKKPRITGLNDYRPVALTSVVMKSLERLILPHLKSITTPLLDPLQFAYRANRSVDDAVNLALHSILQHLDSPGTYARILFVDFSSAFNTIRPALLQDKLSQLSVPDSLCRWITHFLTDRRQYVRLGKTVSDSVSISTGSPQGCVLSPLLFSLYTNCCTSSHQSVKLIKFADDTTLIGLISNGDETAYRREVARLVSWCGHNNLQLNAQKTVEMIVDFRKVTAPLPPLALMDSPITIADSFRFLGTTITRDLKWEPTISSLIKKAQQRMFFLRQLRKLKLPPRMDRLRLQHVVRAAEKVIGCRLPSTQDLYISRTRRRAGRITADPSHPGHGLFSPLPSGRRLRSIRTKTSRYMNSFFPSAIRLLNTK</sequence>
<proteinExistence type="predicted"/>